<evidence type="ECO:0000256" key="1">
    <source>
        <dbReference type="ARBA" id="ARBA00037999"/>
    </source>
</evidence>
<dbReference type="Pfam" id="PF01041">
    <property type="entry name" value="DegT_DnrJ_EryC1"/>
    <property type="match status" value="1"/>
</dbReference>
<dbReference type="InterPro" id="IPR015424">
    <property type="entry name" value="PyrdxlP-dep_Trfase"/>
</dbReference>
<keyword evidence="5" id="KW-0032">Aminotransferase</keyword>
<dbReference type="SUPFAM" id="SSF53383">
    <property type="entry name" value="PLP-dependent transferases"/>
    <property type="match status" value="1"/>
</dbReference>
<dbReference type="InterPro" id="IPR015422">
    <property type="entry name" value="PyrdxlP-dep_Trfase_small"/>
</dbReference>
<evidence type="ECO:0000256" key="3">
    <source>
        <dbReference type="PIRSR" id="PIRSR000390-2"/>
    </source>
</evidence>
<reference evidence="5" key="1">
    <citation type="submission" date="2020-10" db="EMBL/GenBank/DDBJ databases">
        <title>Connecting structure to function with the recovery of over 1000 high-quality activated sludge metagenome-assembled genomes encoding full-length rRNA genes using long-read sequencing.</title>
        <authorList>
            <person name="Singleton C.M."/>
            <person name="Petriglieri F."/>
            <person name="Kristensen J.M."/>
            <person name="Kirkegaard R.H."/>
            <person name="Michaelsen T.Y."/>
            <person name="Andersen M.H."/>
            <person name="Karst S.M."/>
            <person name="Dueholm M.S."/>
            <person name="Nielsen P.H."/>
            <person name="Albertsen M."/>
        </authorList>
    </citation>
    <scope>NUCLEOTIDE SEQUENCE</scope>
    <source>
        <strain evidence="5">Skiv_18-Q3-R9-52_MAXAC.067</strain>
    </source>
</reference>
<sequence length="385" mass="42663">MRKEFLSYNPPSIGDGERLEVQETLQTPWVTTGPKTVAFEAALKGYLEAPAVVALNSCTAGLHVALVALGVGPGDEVIVPAMTFCATANVVEHVGARPILVDVCPDTLTISPEAVRAAITPRTKVLLPVHYAGHPVQLDELDELAERHGLAILEDAAHAISTRYKGRLIGSRPNLAAFSFYATKNLTTVEGGCLTGEQSLIDKSRIIGHHGMNRDAWKRFDRSGSWYYEVVLPGFKYNMTDMQSAIGLVQLKRIEAFQKRRREVVARYEAGLKDLAALELPVERPWAESSWHLYVVRLQPGALRIGRNDFIEELKNRNIGTSVHYLPVHMHPFYRDKYGYRPEDNPVAADSYGRMLSLPLHAGLSDEDVDDVIQAVRELVFSNLA</sequence>
<protein>
    <submittedName>
        <fullName evidence="5">DegT/DnrJ/EryC1/StrS family aminotransferase</fullName>
    </submittedName>
</protein>
<dbReference type="GO" id="GO:0008483">
    <property type="term" value="F:transaminase activity"/>
    <property type="evidence" value="ECO:0007669"/>
    <property type="project" value="UniProtKB-KW"/>
</dbReference>
<dbReference type="GO" id="GO:0000271">
    <property type="term" value="P:polysaccharide biosynthetic process"/>
    <property type="evidence" value="ECO:0007669"/>
    <property type="project" value="TreeGrafter"/>
</dbReference>
<dbReference type="EMBL" id="JADKIO010000006">
    <property type="protein sequence ID" value="MBK9796347.1"/>
    <property type="molecule type" value="Genomic_DNA"/>
</dbReference>
<comment type="similarity">
    <text evidence="1 4">Belongs to the DegT/DnrJ/EryC1 family.</text>
</comment>
<name>A0A9D7SH34_9BACT</name>
<dbReference type="InterPro" id="IPR000653">
    <property type="entry name" value="DegT/StrS_aminotransferase"/>
</dbReference>
<comment type="caution">
    <text evidence="5">The sequence shown here is derived from an EMBL/GenBank/DDBJ whole genome shotgun (WGS) entry which is preliminary data.</text>
</comment>
<evidence type="ECO:0000256" key="2">
    <source>
        <dbReference type="PIRSR" id="PIRSR000390-1"/>
    </source>
</evidence>
<dbReference type="InterPro" id="IPR015421">
    <property type="entry name" value="PyrdxlP-dep_Trfase_major"/>
</dbReference>
<proteinExistence type="inferred from homology"/>
<keyword evidence="5" id="KW-0808">Transferase</keyword>
<dbReference type="PIRSF" id="PIRSF000390">
    <property type="entry name" value="PLP_StrS"/>
    <property type="match status" value="1"/>
</dbReference>
<dbReference type="PANTHER" id="PTHR30244">
    <property type="entry name" value="TRANSAMINASE"/>
    <property type="match status" value="1"/>
</dbReference>
<accession>A0A9D7SH34</accession>
<dbReference type="Gene3D" id="3.90.1150.10">
    <property type="entry name" value="Aspartate Aminotransferase, domain 1"/>
    <property type="match status" value="1"/>
</dbReference>
<dbReference type="Gene3D" id="3.40.640.10">
    <property type="entry name" value="Type I PLP-dependent aspartate aminotransferase-like (Major domain)"/>
    <property type="match status" value="1"/>
</dbReference>
<dbReference type="AlphaFoldDB" id="A0A9D7SH34"/>
<dbReference type="Proteomes" id="UP000886657">
    <property type="component" value="Unassembled WGS sequence"/>
</dbReference>
<dbReference type="GO" id="GO:0030170">
    <property type="term" value="F:pyridoxal phosphate binding"/>
    <property type="evidence" value="ECO:0007669"/>
    <property type="project" value="TreeGrafter"/>
</dbReference>
<gene>
    <name evidence="5" type="ORF">IPP58_07590</name>
</gene>
<feature type="modified residue" description="N6-(pyridoxal phosphate)lysine" evidence="3">
    <location>
        <position position="184"/>
    </location>
</feature>
<feature type="active site" description="Proton acceptor" evidence="2">
    <location>
        <position position="184"/>
    </location>
</feature>
<evidence type="ECO:0000313" key="6">
    <source>
        <dbReference type="Proteomes" id="UP000886657"/>
    </source>
</evidence>
<evidence type="ECO:0000313" key="5">
    <source>
        <dbReference type="EMBL" id="MBK9796347.1"/>
    </source>
</evidence>
<keyword evidence="3 4" id="KW-0663">Pyridoxal phosphate</keyword>
<evidence type="ECO:0000256" key="4">
    <source>
        <dbReference type="RuleBase" id="RU004508"/>
    </source>
</evidence>
<organism evidence="5 6">
    <name type="scientific">Candidatus Geothrix skivensis</name>
    <dbReference type="NCBI Taxonomy" id="2954439"/>
    <lineage>
        <taxon>Bacteria</taxon>
        <taxon>Pseudomonadati</taxon>
        <taxon>Acidobacteriota</taxon>
        <taxon>Holophagae</taxon>
        <taxon>Holophagales</taxon>
        <taxon>Holophagaceae</taxon>
        <taxon>Geothrix</taxon>
    </lineage>
</organism>
<dbReference type="CDD" id="cd00616">
    <property type="entry name" value="AHBA_syn"/>
    <property type="match status" value="1"/>
</dbReference>
<dbReference type="PANTHER" id="PTHR30244:SF34">
    <property type="entry name" value="DTDP-4-AMINO-4,6-DIDEOXYGALACTOSE TRANSAMINASE"/>
    <property type="match status" value="1"/>
</dbReference>